<name>A0A1G6T7T8_9PROT</name>
<sequence>MKWLVLVYLLLLAGCAGQPETGETTGPIVLNSQTSPDGLHFSFSQFEHFGSASGGFVLKSDGTVLSGGKRIARSKKLWAQVVALFEKYEGVDEERETDFCLSHYTEVNLVVKVGGKVVRLYYGECESSSDKAGREILGLFIEFLESKGLRSG</sequence>
<dbReference type="AlphaFoldDB" id="A0A1G6T7T8"/>
<evidence type="ECO:0000256" key="1">
    <source>
        <dbReference type="SAM" id="SignalP"/>
    </source>
</evidence>
<evidence type="ECO:0000313" key="2">
    <source>
        <dbReference type="EMBL" id="SDD25160.1"/>
    </source>
</evidence>
<feature type="signal peptide" evidence="1">
    <location>
        <begin position="1"/>
        <end position="21"/>
    </location>
</feature>
<accession>A0A1G6T7T8</accession>
<gene>
    <name evidence="2" type="ORF">SAMN04488071_0149</name>
</gene>
<keyword evidence="3" id="KW-1185">Reference proteome</keyword>
<dbReference type="RefSeq" id="WP_068308947.1">
    <property type="nucleotide sequence ID" value="NZ_FNAK01000001.1"/>
</dbReference>
<dbReference type="EMBL" id="FNAK01000001">
    <property type="protein sequence ID" value="SDD25160.1"/>
    <property type="molecule type" value="Genomic_DNA"/>
</dbReference>
<protein>
    <submittedName>
        <fullName evidence="2">Uncharacterized protein</fullName>
    </submittedName>
</protein>
<dbReference type="Proteomes" id="UP000183685">
    <property type="component" value="Unassembled WGS sequence"/>
</dbReference>
<evidence type="ECO:0000313" key="3">
    <source>
        <dbReference type="Proteomes" id="UP000183685"/>
    </source>
</evidence>
<organism evidence="2 3">
    <name type="scientific">Kordiimonas lacus</name>
    <dbReference type="NCBI Taxonomy" id="637679"/>
    <lineage>
        <taxon>Bacteria</taxon>
        <taxon>Pseudomonadati</taxon>
        <taxon>Pseudomonadota</taxon>
        <taxon>Alphaproteobacteria</taxon>
        <taxon>Kordiimonadales</taxon>
        <taxon>Kordiimonadaceae</taxon>
        <taxon>Kordiimonas</taxon>
    </lineage>
</organism>
<reference evidence="2 3" key="1">
    <citation type="submission" date="2016-10" db="EMBL/GenBank/DDBJ databases">
        <authorList>
            <person name="de Groot N.N."/>
        </authorList>
    </citation>
    <scope>NUCLEOTIDE SEQUENCE [LARGE SCALE GENOMIC DNA]</scope>
    <source>
        <strain evidence="2 3">CGMCC 1.9109</strain>
    </source>
</reference>
<dbReference type="PROSITE" id="PS51257">
    <property type="entry name" value="PROKAR_LIPOPROTEIN"/>
    <property type="match status" value="1"/>
</dbReference>
<keyword evidence="1" id="KW-0732">Signal</keyword>
<dbReference type="STRING" id="637679.GCA_001550055_00739"/>
<proteinExistence type="predicted"/>
<feature type="chain" id="PRO_5010201382" evidence="1">
    <location>
        <begin position="22"/>
        <end position="152"/>
    </location>
</feature>